<comment type="caution">
    <text evidence="2">The sequence shown here is derived from an EMBL/GenBank/DDBJ whole genome shotgun (WGS) entry which is preliminary data.</text>
</comment>
<evidence type="ECO:0000259" key="1">
    <source>
        <dbReference type="PROSITE" id="PS51048"/>
    </source>
</evidence>
<dbReference type="GO" id="GO:0051087">
    <property type="term" value="F:protein-folding chaperone binding"/>
    <property type="evidence" value="ECO:0007669"/>
    <property type="project" value="InterPro"/>
</dbReference>
<evidence type="ECO:0000313" key="2">
    <source>
        <dbReference type="EMBL" id="MPC24290.1"/>
    </source>
</evidence>
<feature type="domain" description="SGS" evidence="1">
    <location>
        <begin position="39"/>
        <end position="118"/>
    </location>
</feature>
<gene>
    <name evidence="2" type="primary">SGT1A</name>
    <name evidence="2" type="ORF">E2C01_017371</name>
</gene>
<dbReference type="AlphaFoldDB" id="A0A5B7DS99"/>
<dbReference type="EMBL" id="VSRR010001312">
    <property type="protein sequence ID" value="MPC24290.1"/>
    <property type="molecule type" value="Genomic_DNA"/>
</dbReference>
<dbReference type="OrthoDB" id="1898560at2759"/>
<name>A0A5B7DS99_PORTR</name>
<dbReference type="InterPro" id="IPR008978">
    <property type="entry name" value="HSP20-like_chaperone"/>
</dbReference>
<dbReference type="InterPro" id="IPR007699">
    <property type="entry name" value="SGS_dom"/>
</dbReference>
<dbReference type="SUPFAM" id="SSF49764">
    <property type="entry name" value="HSP20-like chaperones"/>
    <property type="match status" value="1"/>
</dbReference>
<dbReference type="Proteomes" id="UP000324222">
    <property type="component" value="Unassembled WGS sequence"/>
</dbReference>
<organism evidence="2 3">
    <name type="scientific">Portunus trituberculatus</name>
    <name type="common">Swimming crab</name>
    <name type="synonym">Neptunus trituberculatus</name>
    <dbReference type="NCBI Taxonomy" id="210409"/>
    <lineage>
        <taxon>Eukaryota</taxon>
        <taxon>Metazoa</taxon>
        <taxon>Ecdysozoa</taxon>
        <taxon>Arthropoda</taxon>
        <taxon>Crustacea</taxon>
        <taxon>Multicrustacea</taxon>
        <taxon>Malacostraca</taxon>
        <taxon>Eumalacostraca</taxon>
        <taxon>Eucarida</taxon>
        <taxon>Decapoda</taxon>
        <taxon>Pleocyemata</taxon>
        <taxon>Brachyura</taxon>
        <taxon>Eubrachyura</taxon>
        <taxon>Portunoidea</taxon>
        <taxon>Portunidae</taxon>
        <taxon>Portuninae</taxon>
        <taxon>Portunus</taxon>
    </lineage>
</organism>
<evidence type="ECO:0000313" key="3">
    <source>
        <dbReference type="Proteomes" id="UP000324222"/>
    </source>
</evidence>
<protein>
    <submittedName>
        <fullName evidence="2">Protein SGT1 A</fullName>
    </submittedName>
</protein>
<dbReference type="Pfam" id="PF05002">
    <property type="entry name" value="SGS"/>
    <property type="match status" value="1"/>
</dbReference>
<dbReference type="PROSITE" id="PS51048">
    <property type="entry name" value="SGS"/>
    <property type="match status" value="1"/>
</dbReference>
<keyword evidence="3" id="KW-1185">Reference proteome</keyword>
<dbReference type="PANTHER" id="PTHR45862">
    <property type="entry name" value="PROTEIN SGT1 HOMOLOG"/>
    <property type="match status" value="1"/>
</dbReference>
<accession>A0A5B7DS99</accession>
<sequence length="118" mass="13271">MNIASVIMDKQGINVSEEWMSDTCLCAFLGTSEATKVPSYPTSASKKHDWDKLEAEVKKEEEEEKLEGDAALNKLFQKIYGQGSEETRRAMNKSFPSTLLKSKFFSQTVPLCYMSSQS</sequence>
<reference evidence="2 3" key="1">
    <citation type="submission" date="2019-05" db="EMBL/GenBank/DDBJ databases">
        <title>Another draft genome of Portunus trituberculatus and its Hox gene families provides insights of decapod evolution.</title>
        <authorList>
            <person name="Jeong J.-H."/>
            <person name="Song I."/>
            <person name="Kim S."/>
            <person name="Choi T."/>
            <person name="Kim D."/>
            <person name="Ryu S."/>
            <person name="Kim W."/>
        </authorList>
    </citation>
    <scope>NUCLEOTIDE SEQUENCE [LARGE SCALE GENOMIC DNA]</scope>
    <source>
        <tissue evidence="2">Muscle</tissue>
    </source>
</reference>
<dbReference type="InterPro" id="IPR044563">
    <property type="entry name" value="Sgt1-like"/>
</dbReference>
<proteinExistence type="predicted"/>